<evidence type="ECO:0000256" key="1">
    <source>
        <dbReference type="SAM" id="Coils"/>
    </source>
</evidence>
<dbReference type="FunFam" id="1.20.5.300:FF:000002">
    <property type="entry name" value="Cyclic nucleotide-gated channel alpha 3"/>
    <property type="match status" value="1"/>
</dbReference>
<gene>
    <name evidence="3" type="primary">CNG1</name>
    <name evidence="3" type="ORF">E2C01_085291</name>
</gene>
<dbReference type="EMBL" id="VSRR010083944">
    <property type="protein sequence ID" value="MPC90314.1"/>
    <property type="molecule type" value="Genomic_DNA"/>
</dbReference>
<dbReference type="Pfam" id="PF16526">
    <property type="entry name" value="CLZ"/>
    <property type="match status" value="1"/>
</dbReference>
<accession>A0A5B7JD70</accession>
<feature type="coiled-coil region" evidence="1">
    <location>
        <begin position="19"/>
        <end position="71"/>
    </location>
</feature>
<protein>
    <submittedName>
        <fullName evidence="3">Cyclic nucleotide-gated channel cone photoreceptor subunit alpha</fullName>
    </submittedName>
</protein>
<keyword evidence="3" id="KW-0675">Receptor</keyword>
<evidence type="ECO:0000313" key="4">
    <source>
        <dbReference type="Proteomes" id="UP000324222"/>
    </source>
</evidence>
<evidence type="ECO:0000313" key="3">
    <source>
        <dbReference type="EMBL" id="MPC90314.1"/>
    </source>
</evidence>
<sequence>MERGRQLLMKDGLLDEEGLKVAQEQQETLSEKANRLDTAIDTLNTRLARLLAEYSSTQQKIKQRLTRIERRLEFDLDAMVPSSPRLSPNITLSPR</sequence>
<name>A0A5B7JD70_PORTR</name>
<feature type="domain" description="Cyclic nucleotide-gated channel C-terminal leucine zipper" evidence="2">
    <location>
        <begin position="1"/>
        <end position="70"/>
    </location>
</feature>
<keyword evidence="1" id="KW-0175">Coiled coil</keyword>
<keyword evidence="4" id="KW-1185">Reference proteome</keyword>
<comment type="caution">
    <text evidence="3">The sequence shown here is derived from an EMBL/GenBank/DDBJ whole genome shotgun (WGS) entry which is preliminary data.</text>
</comment>
<dbReference type="Proteomes" id="UP000324222">
    <property type="component" value="Unassembled WGS sequence"/>
</dbReference>
<dbReference type="OrthoDB" id="421226at2759"/>
<organism evidence="3 4">
    <name type="scientific">Portunus trituberculatus</name>
    <name type="common">Swimming crab</name>
    <name type="synonym">Neptunus trituberculatus</name>
    <dbReference type="NCBI Taxonomy" id="210409"/>
    <lineage>
        <taxon>Eukaryota</taxon>
        <taxon>Metazoa</taxon>
        <taxon>Ecdysozoa</taxon>
        <taxon>Arthropoda</taxon>
        <taxon>Crustacea</taxon>
        <taxon>Multicrustacea</taxon>
        <taxon>Malacostraca</taxon>
        <taxon>Eumalacostraca</taxon>
        <taxon>Eucarida</taxon>
        <taxon>Decapoda</taxon>
        <taxon>Pleocyemata</taxon>
        <taxon>Brachyura</taxon>
        <taxon>Eubrachyura</taxon>
        <taxon>Portunoidea</taxon>
        <taxon>Portunidae</taxon>
        <taxon>Portuninae</taxon>
        <taxon>Portunus</taxon>
    </lineage>
</organism>
<evidence type="ECO:0000259" key="2">
    <source>
        <dbReference type="Pfam" id="PF16526"/>
    </source>
</evidence>
<proteinExistence type="predicted"/>
<reference evidence="3 4" key="1">
    <citation type="submission" date="2019-05" db="EMBL/GenBank/DDBJ databases">
        <title>Another draft genome of Portunus trituberculatus and its Hox gene families provides insights of decapod evolution.</title>
        <authorList>
            <person name="Jeong J.-H."/>
            <person name="Song I."/>
            <person name="Kim S."/>
            <person name="Choi T."/>
            <person name="Kim D."/>
            <person name="Ryu S."/>
            <person name="Kim W."/>
        </authorList>
    </citation>
    <scope>NUCLEOTIDE SEQUENCE [LARGE SCALE GENOMIC DNA]</scope>
    <source>
        <tissue evidence="3">Muscle</tissue>
    </source>
</reference>
<dbReference type="InterPro" id="IPR032406">
    <property type="entry name" value="CLZ_dom"/>
</dbReference>
<dbReference type="Gene3D" id="1.20.5.300">
    <property type="match status" value="1"/>
</dbReference>
<dbReference type="AlphaFoldDB" id="A0A5B7JD70"/>